<dbReference type="Pfam" id="PF05199">
    <property type="entry name" value="GMC_oxred_C"/>
    <property type="match status" value="1"/>
</dbReference>
<dbReference type="InterPro" id="IPR012132">
    <property type="entry name" value="GMC_OxRdtase"/>
</dbReference>
<dbReference type="Proteomes" id="UP000332933">
    <property type="component" value="Unassembled WGS sequence"/>
</dbReference>
<dbReference type="PIRSF" id="PIRSF000137">
    <property type="entry name" value="Alcohol_oxidase"/>
    <property type="match status" value="1"/>
</dbReference>
<dbReference type="SUPFAM" id="SSF51905">
    <property type="entry name" value="FAD/NAD(P)-binding domain"/>
    <property type="match status" value="1"/>
</dbReference>
<evidence type="ECO:0000313" key="5">
    <source>
        <dbReference type="EMBL" id="VFT98312.1"/>
    </source>
</evidence>
<evidence type="ECO:0000256" key="2">
    <source>
        <dbReference type="PIRSR" id="PIRSR000137-2"/>
    </source>
</evidence>
<feature type="binding site" evidence="2">
    <location>
        <position position="281"/>
    </location>
    <ligand>
        <name>FAD</name>
        <dbReference type="ChEBI" id="CHEBI:57692"/>
    </ligand>
</feature>
<dbReference type="PANTHER" id="PTHR47190">
    <property type="entry name" value="DEHYDROGENASE, PUTATIVE-RELATED"/>
    <property type="match status" value="1"/>
</dbReference>
<dbReference type="InterPro" id="IPR036188">
    <property type="entry name" value="FAD/NAD-bd_sf"/>
</dbReference>
<evidence type="ECO:0000313" key="6">
    <source>
        <dbReference type="Proteomes" id="UP000332933"/>
    </source>
</evidence>
<protein>
    <submittedName>
        <fullName evidence="5">Aste57867_21643 protein</fullName>
    </submittedName>
</protein>
<dbReference type="GO" id="GO:0050660">
    <property type="term" value="F:flavin adenine dinucleotide binding"/>
    <property type="evidence" value="ECO:0007669"/>
    <property type="project" value="InterPro"/>
</dbReference>
<reference evidence="5 6" key="1">
    <citation type="submission" date="2019-03" db="EMBL/GenBank/DDBJ databases">
        <authorList>
            <person name="Gaulin E."/>
            <person name="Dumas B."/>
        </authorList>
    </citation>
    <scope>NUCLEOTIDE SEQUENCE [LARGE SCALE GENOMIC DNA]</scope>
    <source>
        <strain evidence="5">CBS 568.67</strain>
    </source>
</reference>
<sequence length="627" mass="68743">MATSPPKRYGSMEDPASEPPIVAAAAPIWKGLAVVTVTSFLILALDCIPFNNAAVASKAERRYDVVVIGSGPAGLVAAEFLSRDPKVDVLVLEAGGPSLQNTGGTLVPTYAREKGWTYFDIPGEYANVAFMMPPNVSDLWRMEWLESPKNHLAKLIGGSSSINAALYFRSPDAYVDEIHWPYSARAVADGFEAIEQMFGWTDLPSTDGQYYAQGVYDVLSSALKLANYTQHDINRDRNLKHQVFGHPPFTIKHGLRDSPAKTFYGAIATRPNVAFETWATVLQIQHTNGTATDVVYNRTNQPTLMTARLKPHGAVIVAAGSLNTPKLLVQSGIGPTTQLPLVQSLDLPLPLSVETWIDNDHVGHHLFDTHQVALTFRTRTHLMDPYSFGFDYIHPSADAVDQYVHRGQAGPLASSNPVLIGYETLAHPTTGAPYHFQLSVFPHALPHINMTTSPYDWTICFNLNNPRSRGAVGFRPTNSSTPSYGLLDTPDDAMGLYWRDTDDLAMMHRFMNVTMTRLAQVDTVAIFPPETTSNTTWNAAPREWIRRHTLITDHFGGTCATAADNSTTRRCADAHFRVQGTSNIFVGDGSLVASGTVNPYGFVMYTGYQTGVNVQQFLAAPNVRDVV</sequence>
<dbReference type="InterPro" id="IPR053208">
    <property type="entry name" value="GMC_Oxidoreductase_CD"/>
</dbReference>
<dbReference type="EMBL" id="VJMH01006991">
    <property type="protein sequence ID" value="KAF0686549.1"/>
    <property type="molecule type" value="Genomic_DNA"/>
</dbReference>
<dbReference type="InterPro" id="IPR000172">
    <property type="entry name" value="GMC_OxRdtase_N"/>
</dbReference>
<keyword evidence="6" id="KW-1185">Reference proteome</keyword>
<dbReference type="PROSITE" id="PS00624">
    <property type="entry name" value="GMC_OXRED_2"/>
    <property type="match status" value="1"/>
</dbReference>
<organism evidence="5 6">
    <name type="scientific">Aphanomyces stellatus</name>
    <dbReference type="NCBI Taxonomy" id="120398"/>
    <lineage>
        <taxon>Eukaryota</taxon>
        <taxon>Sar</taxon>
        <taxon>Stramenopiles</taxon>
        <taxon>Oomycota</taxon>
        <taxon>Saprolegniomycetes</taxon>
        <taxon>Saprolegniales</taxon>
        <taxon>Verrucalvaceae</taxon>
        <taxon>Aphanomyces</taxon>
    </lineage>
</organism>
<dbReference type="GO" id="GO:0016614">
    <property type="term" value="F:oxidoreductase activity, acting on CH-OH group of donors"/>
    <property type="evidence" value="ECO:0007669"/>
    <property type="project" value="InterPro"/>
</dbReference>
<dbReference type="Gene3D" id="3.50.50.60">
    <property type="entry name" value="FAD/NAD(P)-binding domain"/>
    <property type="match status" value="1"/>
</dbReference>
<dbReference type="Pfam" id="PF13450">
    <property type="entry name" value="NAD_binding_8"/>
    <property type="match status" value="1"/>
</dbReference>
<reference evidence="4" key="2">
    <citation type="submission" date="2019-06" db="EMBL/GenBank/DDBJ databases">
        <title>Genomics analysis of Aphanomyces spp. identifies a new class of oomycete effector associated with host adaptation.</title>
        <authorList>
            <person name="Gaulin E."/>
        </authorList>
    </citation>
    <scope>NUCLEOTIDE SEQUENCE</scope>
    <source>
        <strain evidence="4">CBS 578.67</strain>
    </source>
</reference>
<dbReference type="InterPro" id="IPR007867">
    <property type="entry name" value="GMC_OxRtase_C"/>
</dbReference>
<evidence type="ECO:0000259" key="3">
    <source>
        <dbReference type="PROSITE" id="PS00624"/>
    </source>
</evidence>
<gene>
    <name evidence="5" type="primary">Aste57867_21643</name>
    <name evidence="4" type="ORF">As57867_021574</name>
    <name evidence="5" type="ORF">ASTE57867_21643</name>
</gene>
<evidence type="ECO:0000256" key="1">
    <source>
        <dbReference type="ARBA" id="ARBA00010790"/>
    </source>
</evidence>
<keyword evidence="2" id="KW-0274">FAD</keyword>
<evidence type="ECO:0000313" key="4">
    <source>
        <dbReference type="EMBL" id="KAF0686549.1"/>
    </source>
</evidence>
<dbReference type="OrthoDB" id="413885at2759"/>
<comment type="cofactor">
    <cofactor evidence="2">
        <name>FAD</name>
        <dbReference type="ChEBI" id="CHEBI:57692"/>
    </cofactor>
</comment>
<dbReference type="EMBL" id="CAADRA010007017">
    <property type="protein sequence ID" value="VFT98312.1"/>
    <property type="molecule type" value="Genomic_DNA"/>
</dbReference>
<name>A0A485LMV9_9STRA</name>
<proteinExistence type="inferred from homology"/>
<comment type="similarity">
    <text evidence="1">Belongs to the GMC oxidoreductase family.</text>
</comment>
<accession>A0A485LMV9</accession>
<keyword evidence="2" id="KW-0285">Flavoprotein</keyword>
<dbReference type="Pfam" id="PF00732">
    <property type="entry name" value="GMC_oxred_N"/>
    <property type="match status" value="1"/>
</dbReference>
<feature type="domain" description="Glucose-methanol-choline oxidoreductase N-terminal" evidence="3">
    <location>
        <begin position="320"/>
        <end position="334"/>
    </location>
</feature>
<dbReference type="Gene3D" id="3.30.410.10">
    <property type="entry name" value="Cholesterol Oxidase, domain 2"/>
    <property type="match status" value="1"/>
</dbReference>
<feature type="binding site" evidence="2">
    <location>
        <position position="589"/>
    </location>
    <ligand>
        <name>FAD</name>
        <dbReference type="ChEBI" id="CHEBI:57692"/>
    </ligand>
</feature>
<dbReference type="PANTHER" id="PTHR47190:SF2">
    <property type="entry name" value="CELLOBIOSE DEHYDROGENASE (AFU_ORTHOLOGUE AFUA_2G17620)"/>
    <property type="match status" value="1"/>
</dbReference>
<dbReference type="AlphaFoldDB" id="A0A485LMV9"/>